<protein>
    <submittedName>
        <fullName evidence="2">Serine/threonine-protein phosphatase</fullName>
    </submittedName>
</protein>
<dbReference type="AlphaFoldDB" id="A0A6G4X7B3"/>
<keyword evidence="1" id="KW-0812">Transmembrane</keyword>
<feature type="non-terminal residue" evidence="2">
    <location>
        <position position="156"/>
    </location>
</feature>
<accession>A0A6G4X7B3</accession>
<dbReference type="Gene3D" id="3.60.40.10">
    <property type="entry name" value="PPM-type phosphatase domain"/>
    <property type="match status" value="1"/>
</dbReference>
<organism evidence="2 3">
    <name type="scientific">Streptomyces boncukensis</name>
    <dbReference type="NCBI Taxonomy" id="2711219"/>
    <lineage>
        <taxon>Bacteria</taxon>
        <taxon>Bacillati</taxon>
        <taxon>Actinomycetota</taxon>
        <taxon>Actinomycetes</taxon>
        <taxon>Kitasatosporales</taxon>
        <taxon>Streptomycetaceae</taxon>
        <taxon>Streptomyces</taxon>
    </lineage>
</organism>
<keyword evidence="3" id="KW-1185">Reference proteome</keyword>
<comment type="caution">
    <text evidence="2">The sequence shown here is derived from an EMBL/GenBank/DDBJ whole genome shotgun (WGS) entry which is preliminary data.</text>
</comment>
<feature type="transmembrane region" description="Helical" evidence="1">
    <location>
        <begin position="57"/>
        <end position="77"/>
    </location>
</feature>
<evidence type="ECO:0000313" key="2">
    <source>
        <dbReference type="EMBL" id="NGO73143.1"/>
    </source>
</evidence>
<dbReference type="EMBL" id="JAAKZZ010000637">
    <property type="protein sequence ID" value="NGO73143.1"/>
    <property type="molecule type" value="Genomic_DNA"/>
</dbReference>
<dbReference type="InterPro" id="IPR036457">
    <property type="entry name" value="PPM-type-like_dom_sf"/>
</dbReference>
<name>A0A6G4X7B3_9ACTN</name>
<keyword evidence="1" id="KW-0472">Membrane</keyword>
<reference evidence="2 3" key="1">
    <citation type="submission" date="2020-02" db="EMBL/GenBank/DDBJ databases">
        <title>Whole-genome analyses of novel actinobacteria.</title>
        <authorList>
            <person name="Sahin N."/>
            <person name="Tatar D."/>
        </authorList>
    </citation>
    <scope>NUCLEOTIDE SEQUENCE [LARGE SCALE GENOMIC DNA]</scope>
    <source>
        <strain evidence="2 3">SB3404</strain>
    </source>
</reference>
<sequence>MNRFGARWPLYGRGAPWLLILASVAVEVLTPPNFTGSPLLVFAGLMAAVNSTLRHTAAVVVAAVLTSLLFGLAGGHVSAGPDFVDITTVTVAGLIAIDVNRLLAQHTQQLHTARTVAEAAQRAVLPTPPERLCGLAIAAGYRGAEAEARVGGDLYA</sequence>
<gene>
    <name evidence="2" type="ORF">G5C65_33395</name>
</gene>
<feature type="transmembrane region" description="Helical" evidence="1">
    <location>
        <begin position="17"/>
        <end position="45"/>
    </location>
</feature>
<evidence type="ECO:0000256" key="1">
    <source>
        <dbReference type="SAM" id="Phobius"/>
    </source>
</evidence>
<dbReference type="Proteomes" id="UP000477722">
    <property type="component" value="Unassembled WGS sequence"/>
</dbReference>
<evidence type="ECO:0000313" key="3">
    <source>
        <dbReference type="Proteomes" id="UP000477722"/>
    </source>
</evidence>
<proteinExistence type="predicted"/>
<keyword evidence="1" id="KW-1133">Transmembrane helix</keyword>
<feature type="transmembrane region" description="Helical" evidence="1">
    <location>
        <begin position="83"/>
        <end position="104"/>
    </location>
</feature>